<dbReference type="RefSeq" id="WP_378209386.1">
    <property type="nucleotide sequence ID" value="NZ_JBHLZP010000289.1"/>
</dbReference>
<dbReference type="EMBL" id="JBHLZP010000289">
    <property type="protein sequence ID" value="MFB9836574.1"/>
    <property type="molecule type" value="Genomic_DNA"/>
</dbReference>
<keyword evidence="2" id="KW-1185">Reference proteome</keyword>
<organism evidence="1 2">
    <name type="scientific">Actinoallomurus acaciae</name>
    <dbReference type="NCBI Taxonomy" id="502577"/>
    <lineage>
        <taxon>Bacteria</taxon>
        <taxon>Bacillati</taxon>
        <taxon>Actinomycetota</taxon>
        <taxon>Actinomycetes</taxon>
        <taxon>Streptosporangiales</taxon>
        <taxon>Thermomonosporaceae</taxon>
        <taxon>Actinoallomurus</taxon>
    </lineage>
</organism>
<name>A0ABV5YND9_9ACTN</name>
<dbReference type="Proteomes" id="UP001589627">
    <property type="component" value="Unassembled WGS sequence"/>
</dbReference>
<evidence type="ECO:0000313" key="2">
    <source>
        <dbReference type="Proteomes" id="UP001589627"/>
    </source>
</evidence>
<evidence type="ECO:0000313" key="1">
    <source>
        <dbReference type="EMBL" id="MFB9836574.1"/>
    </source>
</evidence>
<reference evidence="1 2" key="1">
    <citation type="submission" date="2024-09" db="EMBL/GenBank/DDBJ databases">
        <authorList>
            <person name="Sun Q."/>
            <person name="Mori K."/>
        </authorList>
    </citation>
    <scope>NUCLEOTIDE SEQUENCE [LARGE SCALE GENOMIC DNA]</scope>
    <source>
        <strain evidence="1 2">TBRC 0563</strain>
    </source>
</reference>
<proteinExistence type="predicted"/>
<comment type="caution">
    <text evidence="1">The sequence shown here is derived from an EMBL/GenBank/DDBJ whole genome shotgun (WGS) entry which is preliminary data.</text>
</comment>
<accession>A0ABV5YND9</accession>
<gene>
    <name evidence="1" type="ORF">ACFFNX_30815</name>
</gene>
<sequence length="172" mass="19589">MCVWPLKAFLDGLRVRPDVVTVDPNGITITRMSRENKHQPMSFTIRWNTIEHIAVEGGTRTDPKTRGPRRHADGSLLEEGPETELIVRFREGHAPSQKWLDTYQASQRNDGTYRIYGPSKNTPSALQTNRLRPALTQFADLYDNPNHAPNPWDKCLRRRVRATLHAGLPRAG</sequence>
<protein>
    <submittedName>
        <fullName evidence="1">Uncharacterized protein</fullName>
    </submittedName>
</protein>